<proteinExistence type="predicted"/>
<organism evidence="2 3">
    <name type="scientific">Microbacterium saccharophilum</name>
    <dbReference type="NCBI Taxonomy" id="1213358"/>
    <lineage>
        <taxon>Bacteria</taxon>
        <taxon>Bacillati</taxon>
        <taxon>Actinomycetota</taxon>
        <taxon>Actinomycetes</taxon>
        <taxon>Micrococcales</taxon>
        <taxon>Microbacteriaceae</taxon>
        <taxon>Microbacterium</taxon>
    </lineage>
</organism>
<name>A0A5C8I9U4_9MICO</name>
<dbReference type="EMBL" id="VRSX01000001">
    <property type="protein sequence ID" value="TXK15450.1"/>
    <property type="molecule type" value="Genomic_DNA"/>
</dbReference>
<feature type="region of interest" description="Disordered" evidence="1">
    <location>
        <begin position="1"/>
        <end position="62"/>
    </location>
</feature>
<protein>
    <submittedName>
        <fullName evidence="2">Uncharacterized protein</fullName>
    </submittedName>
</protein>
<evidence type="ECO:0000313" key="2">
    <source>
        <dbReference type="EMBL" id="TXK15450.1"/>
    </source>
</evidence>
<sequence length="62" mass="6167">MNQLPPNTAAYRSPAVPNGPPMVRGQGPLESTVPNGSSGGPASSSGPARPVFVQGSPAPAYH</sequence>
<accession>A0A5C8I9U4</accession>
<gene>
    <name evidence="2" type="ORF">FVP74_03400</name>
</gene>
<keyword evidence="3" id="KW-1185">Reference proteome</keyword>
<evidence type="ECO:0000313" key="3">
    <source>
        <dbReference type="Proteomes" id="UP000321949"/>
    </source>
</evidence>
<evidence type="ECO:0000256" key="1">
    <source>
        <dbReference type="SAM" id="MobiDB-lite"/>
    </source>
</evidence>
<reference evidence="2 3" key="1">
    <citation type="submission" date="2019-08" db="EMBL/GenBank/DDBJ databases">
        <authorList>
            <person name="Dong K."/>
        </authorList>
    </citation>
    <scope>NUCLEOTIDE SEQUENCE [LARGE SCALE GENOMIC DNA]</scope>
    <source>
        <strain evidence="2 3">K-1</strain>
    </source>
</reference>
<dbReference type="AlphaFoldDB" id="A0A5C8I9U4"/>
<dbReference type="Proteomes" id="UP000321949">
    <property type="component" value="Unassembled WGS sequence"/>
</dbReference>
<comment type="caution">
    <text evidence="2">The sequence shown here is derived from an EMBL/GenBank/DDBJ whole genome shotgun (WGS) entry which is preliminary data.</text>
</comment>